<dbReference type="Pfam" id="PF01979">
    <property type="entry name" value="Amidohydro_1"/>
    <property type="match status" value="1"/>
</dbReference>
<dbReference type="GO" id="GO:0005829">
    <property type="term" value="C:cytosol"/>
    <property type="evidence" value="ECO:0007669"/>
    <property type="project" value="TreeGrafter"/>
</dbReference>
<dbReference type="OrthoDB" id="9796020at2"/>
<dbReference type="GO" id="GO:0046872">
    <property type="term" value="F:metal ion binding"/>
    <property type="evidence" value="ECO:0007669"/>
    <property type="project" value="UniProtKB-KW"/>
</dbReference>
<dbReference type="Gene3D" id="2.30.40.10">
    <property type="entry name" value="Urease, subunit C, domain 1"/>
    <property type="match status" value="1"/>
</dbReference>
<dbReference type="NCBIfam" id="NF006684">
    <property type="entry name" value="PRK09229.1-5"/>
    <property type="match status" value="1"/>
</dbReference>
<dbReference type="InterPro" id="IPR006680">
    <property type="entry name" value="Amidohydro-rel"/>
</dbReference>
<dbReference type="AlphaFoldDB" id="A0A4D7BGE1"/>
<dbReference type="PANTHER" id="PTHR11271">
    <property type="entry name" value="GUANINE DEAMINASE"/>
    <property type="match status" value="1"/>
</dbReference>
<evidence type="ECO:0000313" key="7">
    <source>
        <dbReference type="EMBL" id="QCI69463.1"/>
    </source>
</evidence>
<organism evidence="7 8">
    <name type="scientific">Phreatobacter stygius</name>
    <dbReference type="NCBI Taxonomy" id="1940610"/>
    <lineage>
        <taxon>Bacteria</taxon>
        <taxon>Pseudomonadati</taxon>
        <taxon>Pseudomonadota</taxon>
        <taxon>Alphaproteobacteria</taxon>
        <taxon>Hyphomicrobiales</taxon>
        <taxon>Phreatobacteraceae</taxon>
        <taxon>Phreatobacter</taxon>
    </lineage>
</organism>
<dbReference type="KEGG" id="pstg:E8M01_27620"/>
<dbReference type="NCBIfam" id="NF006681">
    <property type="entry name" value="PRK09229.1-2"/>
    <property type="match status" value="1"/>
</dbReference>
<evidence type="ECO:0000259" key="5">
    <source>
        <dbReference type="Pfam" id="PF01979"/>
    </source>
</evidence>
<keyword evidence="8" id="KW-1185">Reference proteome</keyword>
<dbReference type="InterPro" id="IPR032466">
    <property type="entry name" value="Metal_Hydrolase"/>
</dbReference>
<sequence length="452" mass="47776">MRKLIFDAALLPSGWASDVAVDCSGGMIAKVAANASSDGRERIRGVALPGLPNLHSHTFQRGMAGRAEIRGTEEDSFWTWRQAMYRFLGRLTPDDVEAVAAFAMMEMLEGGFTALAEFHYLHHDADGRPYANPAEMAGRIAAAAAETGLGLTLLPVLYAHGGFGGTAPNEGQRRFVNSLDGYFRLVEASRAALAGLDDATLGVAPHSLRAVTPDELGALLGAMPTGPVHMHIAEQVKEVADCLAWSGQRPVEWLLDHADVDDRWCLVHATHLTGAEIRRMAPAGAVAGLCPITEANLGDGLFEGHAYRAAGGRFGIGSDSNVQIDAPGELKLLEYGQRLNHGARNVLADPGGGSTGRALYEAALAGGAAALGRRIGALDAGYRADVVVLDTSQPDLCLGSGDSWLDRYIFVAGRSAIDSVIVAGRTVVTHGRHHKRDAIVRRTIAALARLAS</sequence>
<keyword evidence="3 7" id="KW-0378">Hydrolase</keyword>
<dbReference type="InterPro" id="IPR010252">
    <property type="entry name" value="HutF"/>
</dbReference>
<dbReference type="GO" id="GO:0019239">
    <property type="term" value="F:deaminase activity"/>
    <property type="evidence" value="ECO:0007669"/>
    <property type="project" value="TreeGrafter"/>
</dbReference>
<dbReference type="NCBIfam" id="TIGR02022">
    <property type="entry name" value="hutF"/>
    <property type="match status" value="1"/>
</dbReference>
<keyword evidence="4" id="KW-0862">Zinc</keyword>
<evidence type="ECO:0000256" key="3">
    <source>
        <dbReference type="ARBA" id="ARBA00022801"/>
    </source>
</evidence>
<feature type="domain" description="Formimidoylglutamate deiminase N-terminal" evidence="6">
    <location>
        <begin position="8"/>
        <end position="42"/>
    </location>
</feature>
<dbReference type="InterPro" id="IPR011059">
    <property type="entry name" value="Metal-dep_hydrolase_composite"/>
</dbReference>
<dbReference type="InterPro" id="IPR051607">
    <property type="entry name" value="Metallo-dep_hydrolases"/>
</dbReference>
<name>A0A4D7BGE1_9HYPH</name>
<dbReference type="RefSeq" id="WP_136964867.1">
    <property type="nucleotide sequence ID" value="NZ_CP039690.1"/>
</dbReference>
<evidence type="ECO:0000259" key="6">
    <source>
        <dbReference type="Pfam" id="PF22429"/>
    </source>
</evidence>
<evidence type="ECO:0000256" key="4">
    <source>
        <dbReference type="ARBA" id="ARBA00022833"/>
    </source>
</evidence>
<protein>
    <submittedName>
        <fullName evidence="7">Formimidoylglutamate deiminase</fullName>
        <ecNumber evidence="7">3.5.3.13</ecNumber>
    </submittedName>
</protein>
<evidence type="ECO:0000256" key="2">
    <source>
        <dbReference type="ARBA" id="ARBA00022723"/>
    </source>
</evidence>
<dbReference type="InterPro" id="IPR055156">
    <property type="entry name" value="HutF-like_N"/>
</dbReference>
<evidence type="ECO:0000313" key="8">
    <source>
        <dbReference type="Proteomes" id="UP000298781"/>
    </source>
</evidence>
<dbReference type="PANTHER" id="PTHR11271:SF48">
    <property type="entry name" value="AMIDOHYDROLASE-RELATED DOMAIN-CONTAINING PROTEIN"/>
    <property type="match status" value="1"/>
</dbReference>
<comment type="cofactor">
    <cofactor evidence="1">
        <name>Zn(2+)</name>
        <dbReference type="ChEBI" id="CHEBI:29105"/>
    </cofactor>
</comment>
<keyword evidence="2" id="KW-0479">Metal-binding</keyword>
<dbReference type="EMBL" id="CP039690">
    <property type="protein sequence ID" value="QCI69463.1"/>
    <property type="molecule type" value="Genomic_DNA"/>
</dbReference>
<proteinExistence type="predicted"/>
<gene>
    <name evidence="7" type="ORF">E8M01_27620</name>
</gene>
<dbReference type="Gene3D" id="3.20.20.140">
    <property type="entry name" value="Metal-dependent hydrolases"/>
    <property type="match status" value="1"/>
</dbReference>
<dbReference type="SUPFAM" id="SSF51556">
    <property type="entry name" value="Metallo-dependent hydrolases"/>
    <property type="match status" value="1"/>
</dbReference>
<dbReference type="EC" id="3.5.3.13" evidence="7"/>
<dbReference type="Pfam" id="PF22429">
    <property type="entry name" value="HutF_N"/>
    <property type="match status" value="1"/>
</dbReference>
<dbReference type="NCBIfam" id="NF006683">
    <property type="entry name" value="PRK09229.1-4"/>
    <property type="match status" value="1"/>
</dbReference>
<dbReference type="SUPFAM" id="SSF51338">
    <property type="entry name" value="Composite domain of metallo-dependent hydrolases"/>
    <property type="match status" value="1"/>
</dbReference>
<feature type="domain" description="Amidohydrolase-related" evidence="5">
    <location>
        <begin position="47"/>
        <end position="427"/>
    </location>
</feature>
<accession>A0A4D7BGE1</accession>
<dbReference type="Proteomes" id="UP000298781">
    <property type="component" value="Chromosome"/>
</dbReference>
<evidence type="ECO:0000256" key="1">
    <source>
        <dbReference type="ARBA" id="ARBA00001947"/>
    </source>
</evidence>
<dbReference type="GO" id="GO:0050416">
    <property type="term" value="F:formimidoylglutamate deiminase activity"/>
    <property type="evidence" value="ECO:0007669"/>
    <property type="project" value="UniProtKB-EC"/>
</dbReference>
<reference evidence="7 8" key="1">
    <citation type="submission" date="2019-04" db="EMBL/GenBank/DDBJ databases">
        <title>Phreatobacter aquaticus sp. nov.</title>
        <authorList>
            <person name="Choi A."/>
        </authorList>
    </citation>
    <scope>NUCLEOTIDE SEQUENCE [LARGE SCALE GENOMIC DNA]</scope>
    <source>
        <strain evidence="7 8">KCTC 52518</strain>
    </source>
</reference>